<feature type="region of interest" description="Disordered" evidence="11">
    <location>
        <begin position="240"/>
        <end position="300"/>
    </location>
</feature>
<keyword evidence="8 10" id="KW-0804">Transcription</keyword>
<proteinExistence type="inferred from homology"/>
<keyword evidence="5 10" id="KW-0678">Repressor</keyword>
<dbReference type="PIRSF" id="PIRSF005290">
    <property type="entry name" value="NOT_su_3_5"/>
    <property type="match status" value="1"/>
</dbReference>
<evidence type="ECO:0000313" key="14">
    <source>
        <dbReference type="EMBL" id="CAD6909003.1"/>
    </source>
</evidence>
<dbReference type="InterPro" id="IPR007207">
    <property type="entry name" value="Not_N"/>
</dbReference>
<keyword evidence="15" id="KW-1185">Reference proteome</keyword>
<comment type="function">
    <text evidence="10">Acts as component of the CCR4-NOT core complex, which in the nucleus seems to be a general transcription factor, and in the cytoplasm the major mRNA deadenylase involved in mRNA turnover. The NOT protein subcomplex negatively regulates the basal and activated transcription of many genes. Preferentially affects TC-type TATA element-dependent transcription. Could directly or indirectly inhibit component(s) of the general transcription machinery.</text>
</comment>
<evidence type="ECO:0000256" key="7">
    <source>
        <dbReference type="ARBA" id="ARBA00023015"/>
    </source>
</evidence>
<evidence type="ECO:0000256" key="6">
    <source>
        <dbReference type="ARBA" id="ARBA00022553"/>
    </source>
</evidence>
<keyword evidence="6" id="KW-0597">Phosphoprotein</keyword>
<reference evidence="14" key="1">
    <citation type="submission" date="2020-10" db="EMBL/GenBank/DDBJ databases">
        <authorList>
            <person name="Sedaghatjoo S."/>
        </authorList>
    </citation>
    <scope>NUCLEOTIDE SEQUENCE</scope>
    <source>
        <strain evidence="14">AZH3</strain>
    </source>
</reference>
<dbReference type="Gene3D" id="2.30.30.1020">
    <property type="entry name" value="CCR4-NOT complex subunit 2/3/5, C-terminal domain"/>
    <property type="match status" value="1"/>
</dbReference>
<evidence type="ECO:0000256" key="5">
    <source>
        <dbReference type="ARBA" id="ARBA00022491"/>
    </source>
</evidence>
<dbReference type="Proteomes" id="UP000836402">
    <property type="component" value="Unassembled WGS sequence"/>
</dbReference>
<feature type="compositionally biased region" description="Basic and acidic residues" evidence="11">
    <location>
        <begin position="256"/>
        <end position="284"/>
    </location>
</feature>
<evidence type="ECO:0000256" key="11">
    <source>
        <dbReference type="SAM" id="MobiDB-lite"/>
    </source>
</evidence>
<dbReference type="EMBL" id="CAJHJG010001110">
    <property type="protein sequence ID" value="CAD6909003.1"/>
    <property type="molecule type" value="Genomic_DNA"/>
</dbReference>
<gene>
    <name evidence="14" type="ORF">JKIAZH3_G1730</name>
</gene>
<evidence type="ECO:0000256" key="8">
    <source>
        <dbReference type="ARBA" id="ARBA00023163"/>
    </source>
</evidence>
<protein>
    <recommendedName>
        <fullName evidence="10">General negative regulator of transcription subunit</fullName>
    </recommendedName>
</protein>
<evidence type="ECO:0000256" key="9">
    <source>
        <dbReference type="ARBA" id="ARBA00023242"/>
    </source>
</evidence>
<feature type="compositionally biased region" description="Low complexity" evidence="11">
    <location>
        <begin position="336"/>
        <end position="404"/>
    </location>
</feature>
<evidence type="ECO:0000313" key="15">
    <source>
        <dbReference type="Proteomes" id="UP000836402"/>
    </source>
</evidence>
<dbReference type="InterPro" id="IPR038635">
    <property type="entry name" value="CCR4-NOT_su2/3/5_C_sf"/>
</dbReference>
<comment type="caution">
    <text evidence="14">The sequence shown here is derived from an EMBL/GenBank/DDBJ whole genome shotgun (WGS) entry which is preliminary data.</text>
</comment>
<dbReference type="InterPro" id="IPR007282">
    <property type="entry name" value="NOT2/3/5_C"/>
</dbReference>
<evidence type="ECO:0000256" key="3">
    <source>
        <dbReference type="ARBA" id="ARBA00007682"/>
    </source>
</evidence>
<evidence type="ECO:0000256" key="1">
    <source>
        <dbReference type="ARBA" id="ARBA00004123"/>
    </source>
</evidence>
<feature type="domain" description="CCR4-Not complex component Not N-terminal" evidence="12">
    <location>
        <begin position="3"/>
        <end position="230"/>
    </location>
</feature>
<evidence type="ECO:0000256" key="2">
    <source>
        <dbReference type="ARBA" id="ARBA00004496"/>
    </source>
</evidence>
<dbReference type="Pfam" id="PF04153">
    <property type="entry name" value="NOT2_3_5_C"/>
    <property type="match status" value="1"/>
</dbReference>
<name>A0ABN7IL80_9BASI</name>
<keyword evidence="7 10" id="KW-0805">Transcription regulation</keyword>
<keyword evidence="9 10" id="KW-0539">Nucleus</keyword>
<dbReference type="Pfam" id="PF04065">
    <property type="entry name" value="Not3"/>
    <property type="match status" value="1"/>
</dbReference>
<feature type="region of interest" description="Disordered" evidence="11">
    <location>
        <begin position="318"/>
        <end position="518"/>
    </location>
</feature>
<keyword evidence="10" id="KW-0010">Activator</keyword>
<evidence type="ECO:0000259" key="12">
    <source>
        <dbReference type="Pfam" id="PF04065"/>
    </source>
</evidence>
<feature type="compositionally biased region" description="Low complexity" evidence="11">
    <location>
        <begin position="500"/>
        <end position="518"/>
    </location>
</feature>
<evidence type="ECO:0000256" key="10">
    <source>
        <dbReference type="PIRNR" id="PIRNR005290"/>
    </source>
</evidence>
<feature type="compositionally biased region" description="Polar residues" evidence="11">
    <location>
        <begin position="405"/>
        <end position="418"/>
    </location>
</feature>
<dbReference type="InterPro" id="IPR040168">
    <property type="entry name" value="Not2/3/5"/>
</dbReference>
<sequence>MAARKLQTEIDRTLKKVAEGVESFEGLYDKLQMSTNQTQKEKLEADLKTQIKKLQRMRDQIKTWLQSNDIKDKKPLLDNRKLIETQMERFKACEKEMKTKAFSKEGLSAAMRLDPAEKAKMDMGQWLSTQVDELAHQIEASEAELETIAAGGKKKRHGAKDERASELETLNERRQWHISRLELLLRLLENGNLDLDQVDSVKDDILYFVESNGDENFDEDEGIYDEFNLDEEEEAFGLKDQEDMMSSHDGGSVAEEPIRTPTKETTRQRTDSDEAIKPMVKEETIPTGPKKTARKPSTDAATAAAAAASAAAVAAAKEKTVPPANFSQAKPVPVGAATSAPVPKPAAAPVSLPPIRYAAAAAAAVASTAPSTSSTSATAPTQSASPVTSFAQSVSGTSQSQSTVDTNAGTSDPPSSAGTPAMENAKVQPQSSSAAGPESGASTTNGPPGFSSASTASAPSAGNEHEQTKQVPRSPVPQPAGPSPSSTGVQAQAAPHVNGVSAQSAQQQPQPPVQSLSVPPAMRRDANLIQVHKSLESSFLNVPEPLDSDKPKYYVPKNPFPTPSYYPQTPAPIFDNPALYAKFDVDTLFYIFYYQQGTYHQYLAARELKKQSWRFHKQYLTWFQRHSEPQAITDEYEQGVYVYFDWEGSWCQRKKSDFRFEYRWLEDN</sequence>
<organism evidence="14 15">
    <name type="scientific">Tilletia caries</name>
    <name type="common">wheat bunt fungus</name>
    <dbReference type="NCBI Taxonomy" id="13290"/>
    <lineage>
        <taxon>Eukaryota</taxon>
        <taxon>Fungi</taxon>
        <taxon>Dikarya</taxon>
        <taxon>Basidiomycota</taxon>
        <taxon>Ustilaginomycotina</taxon>
        <taxon>Exobasidiomycetes</taxon>
        <taxon>Tilletiales</taxon>
        <taxon>Tilletiaceae</taxon>
        <taxon>Tilletia</taxon>
    </lineage>
</organism>
<feature type="domain" description="NOT2/NOT3/NOT5 C-terminal" evidence="13">
    <location>
        <begin position="538"/>
        <end position="665"/>
    </location>
</feature>
<accession>A0ABN7IL80</accession>
<comment type="subcellular location">
    <subcellularLocation>
        <location evidence="2 10">Cytoplasm</location>
    </subcellularLocation>
    <subcellularLocation>
        <location evidence="1 10">Nucleus</location>
    </subcellularLocation>
</comment>
<evidence type="ECO:0000259" key="13">
    <source>
        <dbReference type="Pfam" id="PF04153"/>
    </source>
</evidence>
<evidence type="ECO:0000256" key="4">
    <source>
        <dbReference type="ARBA" id="ARBA00022490"/>
    </source>
</evidence>
<dbReference type="InterPro" id="IPR012270">
    <property type="entry name" value="CCR4-NOT_su3/5"/>
</dbReference>
<feature type="compositionally biased region" description="Low complexity" evidence="11">
    <location>
        <begin position="428"/>
        <end position="462"/>
    </location>
</feature>
<keyword evidence="4 10" id="KW-0963">Cytoplasm</keyword>
<comment type="similarity">
    <text evidence="3 10">Belongs to the CNOT2/3/5 family.</text>
</comment>
<dbReference type="PANTHER" id="PTHR23326">
    <property type="entry name" value="CCR4 NOT-RELATED"/>
    <property type="match status" value="1"/>
</dbReference>